<dbReference type="EMBL" id="CP011070">
    <property type="protein sequence ID" value="AJW70323.1"/>
    <property type="molecule type" value="Genomic_DNA"/>
</dbReference>
<dbReference type="InterPro" id="IPR006171">
    <property type="entry name" value="TOPRIM_dom"/>
</dbReference>
<feature type="domain" description="Toprim" evidence="1">
    <location>
        <begin position="23"/>
        <end position="107"/>
    </location>
</feature>
<dbReference type="GeneID" id="24819860"/>
<evidence type="ECO:0000313" key="2">
    <source>
        <dbReference type="EMBL" id="AJW70323.1"/>
    </source>
</evidence>
<dbReference type="PANTHER" id="PTHR39964">
    <property type="entry name" value="UPF0292 PROTEIN TK1411"/>
    <property type="match status" value="1"/>
</dbReference>
<dbReference type="Proteomes" id="UP000032408">
    <property type="component" value="Chromosome"/>
</dbReference>
<sequence>MLVSEQEIAELKNFVFQLNSKTDCVVVVEGKRDCRALRKVGFLGKILEFHKFKGIIDFTDSAAKYESLIILFDRDKKGRYLTGKTIHLLQRRTKIDLSYKRKLREITKGKIMFIEQLVCYESFLV</sequence>
<name>A0A0D5C1A3_9ARCH</name>
<protein>
    <submittedName>
        <fullName evidence="2">TOPRIM domain-containing protein</fullName>
    </submittedName>
</protein>
<evidence type="ECO:0000259" key="1">
    <source>
        <dbReference type="PROSITE" id="PS50880"/>
    </source>
</evidence>
<dbReference type="KEGG" id="nin:NADRNF5_0627"/>
<accession>A0A0D5C1A3</accession>
<proteinExistence type="predicted"/>
<dbReference type="Pfam" id="PF01751">
    <property type="entry name" value="Toprim"/>
    <property type="match status" value="1"/>
</dbReference>
<dbReference type="OrthoDB" id="56459at2157"/>
<dbReference type="STRING" id="1580092.NADRNF5_0627"/>
<dbReference type="AlphaFoldDB" id="A0A0D5C1A3"/>
<gene>
    <name evidence="2" type="ORF">NADRNF5_0627</name>
</gene>
<reference evidence="2 3" key="2">
    <citation type="journal article" date="2016" name="ISME J.">
        <title>Physiological and genomic characterization of two novel marine thaumarchaeal strains indicates niche differentiation.</title>
        <authorList>
            <person name="Bayer B."/>
            <person name="Vojvoda J."/>
            <person name="Offre P."/>
            <person name="Alves R.J."/>
            <person name="Elisabeth N.H."/>
            <person name="Garcia J.A."/>
            <person name="Volland J.M."/>
            <person name="Srivastava A."/>
            <person name="Schleper C."/>
            <person name="Herndl G.J."/>
        </authorList>
    </citation>
    <scope>NUCLEOTIDE SEQUENCE [LARGE SCALE GENOMIC DNA]</scope>
    <source>
        <strain evidence="2 3">NF5</strain>
    </source>
</reference>
<evidence type="ECO:0000313" key="3">
    <source>
        <dbReference type="Proteomes" id="UP000032408"/>
    </source>
</evidence>
<dbReference type="Gene3D" id="3.40.1360.10">
    <property type="match status" value="1"/>
</dbReference>
<keyword evidence="3" id="KW-1185">Reference proteome</keyword>
<organism evidence="2 3">
    <name type="scientific">Nitrosopumilus adriaticus</name>
    <dbReference type="NCBI Taxonomy" id="1580092"/>
    <lineage>
        <taxon>Archaea</taxon>
        <taxon>Nitrososphaerota</taxon>
        <taxon>Nitrososphaeria</taxon>
        <taxon>Nitrosopumilales</taxon>
        <taxon>Nitrosopumilaceae</taxon>
        <taxon>Nitrosopumilus</taxon>
    </lineage>
</organism>
<reference evidence="3" key="1">
    <citation type="submission" date="2015-03" db="EMBL/GenBank/DDBJ databases">
        <title>Characterization of two novel Thaumarchaeota isolated from the Northern Adriatic Sea.</title>
        <authorList>
            <person name="Bayer B."/>
            <person name="Vojvoda J."/>
            <person name="Offre P."/>
            <person name="Srivastava A."/>
            <person name="Elisabeth N."/>
            <person name="Garcia J.A.L."/>
            <person name="Schleper C."/>
            <person name="Herndl G.J."/>
        </authorList>
    </citation>
    <scope>NUCLEOTIDE SEQUENCE [LARGE SCALE GENOMIC DNA]</scope>
    <source>
        <strain evidence="3">NF5</strain>
    </source>
</reference>
<dbReference type="RefSeq" id="WP_048115594.1">
    <property type="nucleotide sequence ID" value="NZ_CP011070.1"/>
</dbReference>
<dbReference type="SUPFAM" id="SSF110455">
    <property type="entry name" value="Toprim domain"/>
    <property type="match status" value="1"/>
</dbReference>
<dbReference type="PROSITE" id="PS50880">
    <property type="entry name" value="TOPRIM"/>
    <property type="match status" value="1"/>
</dbReference>
<dbReference type="HOGENOM" id="CLU_140789_1_0_2"/>
<dbReference type="PANTHER" id="PTHR39964:SF2">
    <property type="entry name" value="UPF0292 PROTEIN MJ1624"/>
    <property type="match status" value="1"/>
</dbReference>